<name>A0A9P1FL55_9DINO</name>
<evidence type="ECO:0000313" key="3">
    <source>
        <dbReference type="EMBL" id="CAL4767460.1"/>
    </source>
</evidence>
<feature type="domain" description="Reverse transcriptase" evidence="1">
    <location>
        <begin position="188"/>
        <end position="439"/>
    </location>
</feature>
<organism evidence="2">
    <name type="scientific">Cladocopium goreaui</name>
    <dbReference type="NCBI Taxonomy" id="2562237"/>
    <lineage>
        <taxon>Eukaryota</taxon>
        <taxon>Sar</taxon>
        <taxon>Alveolata</taxon>
        <taxon>Dinophyceae</taxon>
        <taxon>Suessiales</taxon>
        <taxon>Symbiodiniaceae</taxon>
        <taxon>Cladocopium</taxon>
    </lineage>
</organism>
<dbReference type="EMBL" id="CAMXCT020000540">
    <property type="protein sequence ID" value="CAL1133523.1"/>
    <property type="molecule type" value="Genomic_DNA"/>
</dbReference>
<dbReference type="OrthoDB" id="10017764at2759"/>
<evidence type="ECO:0000259" key="1">
    <source>
        <dbReference type="PROSITE" id="PS50878"/>
    </source>
</evidence>
<dbReference type="GO" id="GO:0003964">
    <property type="term" value="F:RNA-directed DNA polymerase activity"/>
    <property type="evidence" value="ECO:0007669"/>
    <property type="project" value="UniProtKB-KW"/>
</dbReference>
<dbReference type="Proteomes" id="UP001152797">
    <property type="component" value="Unassembled WGS sequence"/>
</dbReference>
<dbReference type="PANTHER" id="PTHR21301:SF10">
    <property type="entry name" value="REVERSE TRANSCRIPTASE DOMAIN-CONTAINING PROTEIN"/>
    <property type="match status" value="1"/>
</dbReference>
<sequence>MPPKFDIPAFVRSYLAKGSKFIPDTFRSTVPKVLHEVAFFERKLHLAAFFSERQGVARVDHSRCRLKSTWVPPEDPDVAIYCRMLRSELHGYVPSAKNKNFDFVDRAARKWLARHKEDVAVVDADKNLGDVLISRVWLKTECLRLLHEAARVSTIDEFLRESAVFKCWFESFIWQSFYSGIVCRQQVDFLLQDLGANKAGTFRIRIKLHKDPVVGRPILNLGKSWLAPAAAFLVETLKPAATSLSYVVQSSVEILDLLSELRVTESTCLATFDISNLYPSVDRTHFMTCLARRIRTFWAAKASFASFLITLVEFVLGFQFINHSDQMLRVDKGLPTGLSASVIFANLYLADLDEFVLNECGCVLTWRRYIDDAFALLHSLSESDVKFVQPQLNKWHPAIQWEVSFSGKRVVFLDLDISLAQGQFAIQTYRKLQLRGFSVAECSQLIEKTLQKLSLRKQKVRQENKFFFRQTYTSTLNARWIQHALRRNWHVVQSTLKKPAKPVLSFRVQKNIFRMDFCRHWLF</sequence>
<proteinExistence type="predicted"/>
<keyword evidence="3" id="KW-0548">Nucleotidyltransferase</keyword>
<reference evidence="2" key="1">
    <citation type="submission" date="2022-10" db="EMBL/GenBank/DDBJ databases">
        <authorList>
            <person name="Chen Y."/>
            <person name="Dougan E. K."/>
            <person name="Chan C."/>
            <person name="Rhodes N."/>
            <person name="Thang M."/>
        </authorList>
    </citation>
    <scope>NUCLEOTIDE SEQUENCE</scope>
</reference>
<keyword evidence="3" id="KW-0808">Transferase</keyword>
<reference evidence="3 4" key="2">
    <citation type="submission" date="2024-05" db="EMBL/GenBank/DDBJ databases">
        <authorList>
            <person name="Chen Y."/>
            <person name="Shah S."/>
            <person name="Dougan E. K."/>
            <person name="Thang M."/>
            <person name="Chan C."/>
        </authorList>
    </citation>
    <scope>NUCLEOTIDE SEQUENCE [LARGE SCALE GENOMIC DNA]</scope>
</reference>
<dbReference type="InterPro" id="IPR043502">
    <property type="entry name" value="DNA/RNA_pol_sf"/>
</dbReference>
<dbReference type="EMBL" id="CAMXCT030000540">
    <property type="protein sequence ID" value="CAL4767460.1"/>
    <property type="molecule type" value="Genomic_DNA"/>
</dbReference>
<gene>
    <name evidence="2" type="ORF">C1SCF055_LOCUS8052</name>
</gene>
<dbReference type="AlphaFoldDB" id="A0A9P1FL55"/>
<accession>A0A9P1FL55</accession>
<keyword evidence="4" id="KW-1185">Reference proteome</keyword>
<dbReference type="PANTHER" id="PTHR21301">
    <property type="entry name" value="REVERSE TRANSCRIPTASE"/>
    <property type="match status" value="1"/>
</dbReference>
<dbReference type="SUPFAM" id="SSF56672">
    <property type="entry name" value="DNA/RNA polymerases"/>
    <property type="match status" value="1"/>
</dbReference>
<evidence type="ECO:0000313" key="4">
    <source>
        <dbReference type="Proteomes" id="UP001152797"/>
    </source>
</evidence>
<evidence type="ECO:0000313" key="2">
    <source>
        <dbReference type="EMBL" id="CAI3980148.1"/>
    </source>
</evidence>
<protein>
    <submittedName>
        <fullName evidence="3">Reverse transcriptase domain-containing protein</fullName>
    </submittedName>
</protein>
<comment type="caution">
    <text evidence="2">The sequence shown here is derived from an EMBL/GenBank/DDBJ whole genome shotgun (WGS) entry which is preliminary data.</text>
</comment>
<dbReference type="PROSITE" id="PS50878">
    <property type="entry name" value="RT_POL"/>
    <property type="match status" value="1"/>
</dbReference>
<dbReference type="EMBL" id="CAMXCT010000540">
    <property type="protein sequence ID" value="CAI3980148.1"/>
    <property type="molecule type" value="Genomic_DNA"/>
</dbReference>
<keyword evidence="3" id="KW-0695">RNA-directed DNA polymerase</keyword>
<dbReference type="InterPro" id="IPR000477">
    <property type="entry name" value="RT_dom"/>
</dbReference>